<dbReference type="AlphaFoldDB" id="A0A9P4NWD3"/>
<comment type="similarity">
    <text evidence="2">Belongs to the eIF-2B gamma/epsilon subunits family.</text>
</comment>
<evidence type="ECO:0000256" key="7">
    <source>
        <dbReference type="ARBA" id="ARBA00044229"/>
    </source>
</evidence>
<comment type="caution">
    <text evidence="10">The sequence shown here is derived from an EMBL/GenBank/DDBJ whole genome shotgun (WGS) entry which is preliminary data.</text>
</comment>
<reference evidence="10" key="1">
    <citation type="journal article" date="2020" name="Stud. Mycol.">
        <title>101 Dothideomycetes genomes: a test case for predicting lifestyles and emergence of pathogens.</title>
        <authorList>
            <person name="Haridas S."/>
            <person name="Albert R."/>
            <person name="Binder M."/>
            <person name="Bloem J."/>
            <person name="Labutti K."/>
            <person name="Salamov A."/>
            <person name="Andreopoulos B."/>
            <person name="Baker S."/>
            <person name="Barry K."/>
            <person name="Bills G."/>
            <person name="Bluhm B."/>
            <person name="Cannon C."/>
            <person name="Castanera R."/>
            <person name="Culley D."/>
            <person name="Daum C."/>
            <person name="Ezra D."/>
            <person name="Gonzalez J."/>
            <person name="Henrissat B."/>
            <person name="Kuo A."/>
            <person name="Liang C."/>
            <person name="Lipzen A."/>
            <person name="Lutzoni F."/>
            <person name="Magnuson J."/>
            <person name="Mondo S."/>
            <person name="Nolan M."/>
            <person name="Ohm R."/>
            <person name="Pangilinan J."/>
            <person name="Park H.-J."/>
            <person name="Ramirez L."/>
            <person name="Alfaro M."/>
            <person name="Sun H."/>
            <person name="Tritt A."/>
            <person name="Yoshinaga Y."/>
            <person name="Zwiers L.-H."/>
            <person name="Turgeon B."/>
            <person name="Goodwin S."/>
            <person name="Spatafora J."/>
            <person name="Crous P."/>
            <person name="Grigoriev I."/>
        </authorList>
    </citation>
    <scope>NUCLEOTIDE SEQUENCE</scope>
    <source>
        <strain evidence="10">CBS 130266</strain>
    </source>
</reference>
<proteinExistence type="inferred from homology"/>
<dbReference type="SUPFAM" id="SSF53448">
    <property type="entry name" value="Nucleotide-diphospho-sugar transferases"/>
    <property type="match status" value="1"/>
</dbReference>
<sequence length="571" mass="62542">MPHGVLPQPGFQALILCGPGISLNTFTSNPKEFPKALVPIANRPMVWYPLEWCSRMGISSRTIAPYITLITPPECKEAIEASLSLNPHFTGLPKPEIIAPEDLTQNTPTGDIFRLPDVQEAVTGDFIVLPCDIVCELDGLSLLEEWMVQEAGLGGASGGLNDGRPLRGGIGGEKMGRRGGLGVWYPTKGQDAIKGEETDFIATTPLSAPIVPSPCVSLRRDISKLVYAIPTDTMKDITENGKSFPIRHSLLRKHGRIKMHTTYRDAHIYFFPYWVLEMIKRNESFDSFGEDVVGWWAKAGWQDGLGEKLDLRDILAPIQSTHSDQDNGDGFPGEEEINVASYSTTRTSNHINKEIKAIAFASRVQDSSSPISPRITLPSTGKLEIPPILAYVQPNDPAGPIIRRVDSAALLLNVSLRLAKLPSLHDAANKEKSSPFSHALKIAHPDSIPVQCKVESENCLVAENVTIGERCQIKESVIGTGCTIGIGAKLIRCVVMEGAIVGEFTSLSGCILGRRCKIEGGPRTDKEKTDLRDCEVQEGYVVPWASKFNFPQSIFRMYPLRVALLTQHTSR</sequence>
<name>A0A9P4NWD3_9PEZI</name>
<dbReference type="Proteomes" id="UP000800235">
    <property type="component" value="Unassembled WGS sequence"/>
</dbReference>
<dbReference type="OrthoDB" id="10250549at2759"/>
<dbReference type="GO" id="GO:0003743">
    <property type="term" value="F:translation initiation factor activity"/>
    <property type="evidence" value="ECO:0007669"/>
    <property type="project" value="UniProtKB-KW"/>
</dbReference>
<evidence type="ECO:0000313" key="11">
    <source>
        <dbReference type="Proteomes" id="UP000800235"/>
    </source>
</evidence>
<dbReference type="InterPro" id="IPR056729">
    <property type="entry name" value="GMPPB_C"/>
</dbReference>
<comment type="subcellular location">
    <subcellularLocation>
        <location evidence="1">Cytoplasm</location>
        <location evidence="1">Cytosol</location>
    </subcellularLocation>
</comment>
<comment type="subunit">
    <text evidence="8">Component of the translation initiation factor 2B (eIF2B) complex which is a heterodecamer of two sets of five different subunits: alpha, beta, gamma, delta and epsilon. Subunits alpha, beta and delta comprise a regulatory subcomplex and subunits epsilon and gamma comprise a catalytic subcomplex. Within the complex, the hexameric regulatory complex resides at the center, with the two heterodimeric catalytic subcomplexes bound on opposite sides.</text>
</comment>
<dbReference type="PANTHER" id="PTHR45989">
    <property type="entry name" value="TRANSLATION INITIATION FACTOR EIF-2B SUBUNIT GAMMA"/>
    <property type="match status" value="1"/>
</dbReference>
<evidence type="ECO:0000256" key="3">
    <source>
        <dbReference type="ARBA" id="ARBA00022490"/>
    </source>
</evidence>
<evidence type="ECO:0000256" key="1">
    <source>
        <dbReference type="ARBA" id="ARBA00004514"/>
    </source>
</evidence>
<keyword evidence="4" id="KW-0396">Initiation factor</keyword>
<dbReference type="PANTHER" id="PTHR45989:SF1">
    <property type="entry name" value="TRANSLATION INITIATION FACTOR EIF-2B SUBUNIT GAMMA"/>
    <property type="match status" value="1"/>
</dbReference>
<dbReference type="GO" id="GO:0002183">
    <property type="term" value="P:cytoplasmic translational initiation"/>
    <property type="evidence" value="ECO:0007669"/>
    <property type="project" value="TreeGrafter"/>
</dbReference>
<dbReference type="GO" id="GO:0005851">
    <property type="term" value="C:eukaryotic translation initiation factor 2B complex"/>
    <property type="evidence" value="ECO:0007669"/>
    <property type="project" value="TreeGrafter"/>
</dbReference>
<feature type="domain" description="Mannose-1-phosphate guanyltransferase C-terminal" evidence="9">
    <location>
        <begin position="457"/>
        <end position="528"/>
    </location>
</feature>
<dbReference type="Pfam" id="PF25087">
    <property type="entry name" value="GMPPB_C"/>
    <property type="match status" value="1"/>
</dbReference>
<dbReference type="InterPro" id="IPR051960">
    <property type="entry name" value="eIF2B_gamma"/>
</dbReference>
<dbReference type="GO" id="GO:0005829">
    <property type="term" value="C:cytosol"/>
    <property type="evidence" value="ECO:0007669"/>
    <property type="project" value="UniProtKB-SubCell"/>
</dbReference>
<dbReference type="GO" id="GO:0005085">
    <property type="term" value="F:guanyl-nucleotide exchange factor activity"/>
    <property type="evidence" value="ECO:0007669"/>
    <property type="project" value="TreeGrafter"/>
</dbReference>
<evidence type="ECO:0000256" key="6">
    <source>
        <dbReference type="ARBA" id="ARBA00044196"/>
    </source>
</evidence>
<protein>
    <recommendedName>
        <fullName evidence="6">Translation initiation factor eIF2B subunit gamma</fullName>
    </recommendedName>
    <alternativeName>
        <fullName evidence="7">eIF2B GDP-GTP exchange factor subunit gamma</fullName>
    </alternativeName>
</protein>
<keyword evidence="5" id="KW-0648">Protein biosynthesis</keyword>
<organism evidence="10 11">
    <name type="scientific">Tothia fuscella</name>
    <dbReference type="NCBI Taxonomy" id="1048955"/>
    <lineage>
        <taxon>Eukaryota</taxon>
        <taxon>Fungi</taxon>
        <taxon>Dikarya</taxon>
        <taxon>Ascomycota</taxon>
        <taxon>Pezizomycotina</taxon>
        <taxon>Dothideomycetes</taxon>
        <taxon>Pleosporomycetidae</taxon>
        <taxon>Venturiales</taxon>
        <taxon>Cylindrosympodiaceae</taxon>
        <taxon>Tothia</taxon>
    </lineage>
</organism>
<dbReference type="Gene3D" id="2.160.10.10">
    <property type="entry name" value="Hexapeptide repeat proteins"/>
    <property type="match status" value="1"/>
</dbReference>
<evidence type="ECO:0000259" key="9">
    <source>
        <dbReference type="Pfam" id="PF25087"/>
    </source>
</evidence>
<evidence type="ECO:0000256" key="4">
    <source>
        <dbReference type="ARBA" id="ARBA00022540"/>
    </source>
</evidence>
<gene>
    <name evidence="10" type="ORF">EJ08DRAFT_583569</name>
</gene>
<evidence type="ECO:0000256" key="2">
    <source>
        <dbReference type="ARBA" id="ARBA00007878"/>
    </source>
</evidence>
<dbReference type="Gene3D" id="3.90.550.10">
    <property type="entry name" value="Spore Coat Polysaccharide Biosynthesis Protein SpsA, Chain A"/>
    <property type="match status" value="1"/>
</dbReference>
<evidence type="ECO:0000256" key="8">
    <source>
        <dbReference type="ARBA" id="ARBA00046432"/>
    </source>
</evidence>
<dbReference type="InterPro" id="IPR029044">
    <property type="entry name" value="Nucleotide-diphossugar_trans"/>
</dbReference>
<accession>A0A9P4NWD3</accession>
<evidence type="ECO:0000313" key="10">
    <source>
        <dbReference type="EMBL" id="KAF2433554.1"/>
    </source>
</evidence>
<evidence type="ECO:0000256" key="5">
    <source>
        <dbReference type="ARBA" id="ARBA00022917"/>
    </source>
</evidence>
<keyword evidence="11" id="KW-1185">Reference proteome</keyword>
<dbReference type="EMBL" id="MU007020">
    <property type="protein sequence ID" value="KAF2433554.1"/>
    <property type="molecule type" value="Genomic_DNA"/>
</dbReference>
<keyword evidence="3" id="KW-0963">Cytoplasm</keyword>